<sequence length="253" mass="27975">MRKIWMAIVLSSVLGITGIATTCLPSPVVHAASTLKKPGTKQFGKNFGKNKIEAETWGDATFSKWINGLTPDEKTNIRSYAGSGYQNINEYLLQTKGVLSTNKKLNTKIQTLDQALDKAVVPEDITVYRRVTDMQFGINTDIESPLRAPGQNQIDRTVLKKIESQFSETIFTQEGYMSTSLSQDPHASFSKLPILLAISVPAGTKAGFIDTLSGYSQVELLLKRGYKFLYNGFDIEEDDNGTEYMVVDVMLIG</sequence>
<dbReference type="SUPFAM" id="SSF56399">
    <property type="entry name" value="ADP-ribosylation"/>
    <property type="match status" value="1"/>
</dbReference>
<evidence type="ECO:0000259" key="2">
    <source>
        <dbReference type="Pfam" id="PF03496"/>
    </source>
</evidence>
<feature type="signal peptide" evidence="1">
    <location>
        <begin position="1"/>
        <end position="31"/>
    </location>
</feature>
<organism evidence="3 4">
    <name type="scientific">Bacillus cereus</name>
    <dbReference type="NCBI Taxonomy" id="1396"/>
    <lineage>
        <taxon>Bacteria</taxon>
        <taxon>Bacillati</taxon>
        <taxon>Bacillota</taxon>
        <taxon>Bacilli</taxon>
        <taxon>Bacillales</taxon>
        <taxon>Bacillaceae</taxon>
        <taxon>Bacillus</taxon>
        <taxon>Bacillus cereus group</taxon>
    </lineage>
</organism>
<evidence type="ECO:0000313" key="4">
    <source>
        <dbReference type="Proteomes" id="UP000321735"/>
    </source>
</evidence>
<feature type="chain" id="PRO_5040816469" description="ADP ribosyltransferase domain-containing protein" evidence="1">
    <location>
        <begin position="32"/>
        <end position="253"/>
    </location>
</feature>
<dbReference type="GO" id="GO:0005576">
    <property type="term" value="C:extracellular region"/>
    <property type="evidence" value="ECO:0007669"/>
    <property type="project" value="InterPro"/>
</dbReference>
<dbReference type="Gene3D" id="3.90.176.10">
    <property type="entry name" value="Toxin ADP-ribosyltransferase, Chain A, domain 1"/>
    <property type="match status" value="1"/>
</dbReference>
<dbReference type="Pfam" id="PF03496">
    <property type="entry name" value="ADPrib_exo_Tox"/>
    <property type="match status" value="1"/>
</dbReference>
<proteinExistence type="predicted"/>
<accession>A0A9X7M1K9</accession>
<dbReference type="PROSITE" id="PS51996">
    <property type="entry name" value="TR_MART"/>
    <property type="match status" value="1"/>
</dbReference>
<dbReference type="Proteomes" id="UP000321735">
    <property type="component" value="Chromosome"/>
</dbReference>
<name>A0A9X7M1K9_BACCE</name>
<keyword evidence="1" id="KW-0732">Signal</keyword>
<dbReference type="InterPro" id="IPR003540">
    <property type="entry name" value="ADP-ribosyltransferase"/>
</dbReference>
<gene>
    <name evidence="3" type="ORF">D0437_31040</name>
</gene>
<dbReference type="RefSeq" id="WP_208742990.1">
    <property type="nucleotide sequence ID" value="NZ_CP031778.1"/>
</dbReference>
<evidence type="ECO:0000313" key="3">
    <source>
        <dbReference type="EMBL" id="QDZ77159.1"/>
    </source>
</evidence>
<dbReference type="AlphaFoldDB" id="A0A9X7M1K9"/>
<protein>
    <recommendedName>
        <fullName evidence="2">ADP ribosyltransferase domain-containing protein</fullName>
    </recommendedName>
</protein>
<dbReference type="EMBL" id="CP031778">
    <property type="protein sequence ID" value="QDZ77159.1"/>
    <property type="molecule type" value="Genomic_DNA"/>
</dbReference>
<evidence type="ECO:0000256" key="1">
    <source>
        <dbReference type="SAM" id="SignalP"/>
    </source>
</evidence>
<feature type="domain" description="ADP ribosyltransferase" evidence="2">
    <location>
        <begin position="54"/>
        <end position="249"/>
    </location>
</feature>
<reference evidence="3 4" key="1">
    <citation type="journal article" date="2019" name="Ecotoxicol. Environ. Saf.">
        <title>Microbial characterization of heavy metal resistant bacterial strains isolated from an electroplating wastewater treatment plant.</title>
        <authorList>
            <person name="Cai X."/>
            <person name="Zheng X."/>
            <person name="Zhang D."/>
            <person name="Iqbal W."/>
            <person name="Liu C."/>
            <person name="Yang B."/>
            <person name="Zhao X."/>
            <person name="Lu X."/>
            <person name="Mao Y."/>
        </authorList>
    </citation>
    <scope>NUCLEOTIDE SEQUENCE [LARGE SCALE GENOMIC DNA]</scope>
    <source>
        <strain evidence="3 4">Co1-1</strain>
    </source>
</reference>